<organism evidence="3 4">
    <name type="scientific">Cylicocyclus nassatus</name>
    <name type="common">Nematode worm</name>
    <dbReference type="NCBI Taxonomy" id="53992"/>
    <lineage>
        <taxon>Eukaryota</taxon>
        <taxon>Metazoa</taxon>
        <taxon>Ecdysozoa</taxon>
        <taxon>Nematoda</taxon>
        <taxon>Chromadorea</taxon>
        <taxon>Rhabditida</taxon>
        <taxon>Rhabditina</taxon>
        <taxon>Rhabditomorpha</taxon>
        <taxon>Strongyloidea</taxon>
        <taxon>Strongylidae</taxon>
        <taxon>Cylicocyclus</taxon>
    </lineage>
</organism>
<keyword evidence="4" id="KW-1185">Reference proteome</keyword>
<gene>
    <name evidence="3" type="ORF">CYNAS_LOCUS11890</name>
</gene>
<dbReference type="AlphaFoldDB" id="A0AA36GXD9"/>
<keyword evidence="2" id="KW-0812">Transmembrane</keyword>
<feature type="region of interest" description="Disordered" evidence="1">
    <location>
        <begin position="1"/>
        <end position="37"/>
    </location>
</feature>
<dbReference type="Proteomes" id="UP001176961">
    <property type="component" value="Unassembled WGS sequence"/>
</dbReference>
<reference evidence="3" key="1">
    <citation type="submission" date="2023-07" db="EMBL/GenBank/DDBJ databases">
        <authorList>
            <consortium name="CYATHOMIX"/>
        </authorList>
    </citation>
    <scope>NUCLEOTIDE SEQUENCE</scope>
    <source>
        <strain evidence="3">N/A</strain>
    </source>
</reference>
<keyword evidence="2" id="KW-1133">Transmembrane helix</keyword>
<dbReference type="EMBL" id="CATQJL010000223">
    <property type="protein sequence ID" value="CAJ0599907.1"/>
    <property type="molecule type" value="Genomic_DNA"/>
</dbReference>
<protein>
    <submittedName>
        <fullName evidence="3">Uncharacterized protein</fullName>
    </submittedName>
</protein>
<sequence>MTTVAATSFTKQQTTKQQTTSNKHLSQSGTPYKTISATGDGGYTEMYIGDDGKQVEPKERSIVSLLIVVGPLVVVKLLLLILLVLTIGKLRAIRKRHTSPEALPNAEKKEQSKDSSLATTGATTLDLWISPTAKSTTRSKESV</sequence>
<proteinExistence type="predicted"/>
<comment type="caution">
    <text evidence="3">The sequence shown here is derived from an EMBL/GenBank/DDBJ whole genome shotgun (WGS) entry which is preliminary data.</text>
</comment>
<feature type="compositionally biased region" description="Low complexity" evidence="1">
    <location>
        <begin position="10"/>
        <end position="20"/>
    </location>
</feature>
<evidence type="ECO:0000256" key="2">
    <source>
        <dbReference type="SAM" id="Phobius"/>
    </source>
</evidence>
<feature type="transmembrane region" description="Helical" evidence="2">
    <location>
        <begin position="62"/>
        <end position="87"/>
    </location>
</feature>
<keyword evidence="2" id="KW-0472">Membrane</keyword>
<evidence type="ECO:0000313" key="3">
    <source>
        <dbReference type="EMBL" id="CAJ0599907.1"/>
    </source>
</evidence>
<evidence type="ECO:0000256" key="1">
    <source>
        <dbReference type="SAM" id="MobiDB-lite"/>
    </source>
</evidence>
<feature type="compositionally biased region" description="Polar residues" evidence="1">
    <location>
        <begin position="21"/>
        <end position="37"/>
    </location>
</feature>
<name>A0AA36GXD9_CYLNA</name>
<accession>A0AA36GXD9</accession>
<feature type="region of interest" description="Disordered" evidence="1">
    <location>
        <begin position="96"/>
        <end position="119"/>
    </location>
</feature>
<evidence type="ECO:0000313" key="4">
    <source>
        <dbReference type="Proteomes" id="UP001176961"/>
    </source>
</evidence>